<evidence type="ECO:0000256" key="1">
    <source>
        <dbReference type="SAM" id="MobiDB-lite"/>
    </source>
</evidence>
<comment type="caution">
    <text evidence="3">The sequence shown here is derived from an EMBL/GenBank/DDBJ whole genome shotgun (WGS) entry which is preliminary data.</text>
</comment>
<feature type="region of interest" description="Disordered" evidence="1">
    <location>
        <begin position="59"/>
        <end position="84"/>
    </location>
</feature>
<dbReference type="SUPFAM" id="SSF56935">
    <property type="entry name" value="Porins"/>
    <property type="match status" value="1"/>
</dbReference>
<evidence type="ECO:0000313" key="4">
    <source>
        <dbReference type="Proteomes" id="UP000283458"/>
    </source>
</evidence>
<accession>A0A418W2R7</accession>
<feature type="signal peptide" evidence="2">
    <location>
        <begin position="1"/>
        <end position="28"/>
    </location>
</feature>
<keyword evidence="4" id="KW-1185">Reference proteome</keyword>
<gene>
    <name evidence="3" type="ORF">D3877_07090</name>
</gene>
<reference evidence="3 4" key="1">
    <citation type="submission" date="2018-09" db="EMBL/GenBank/DDBJ databases">
        <authorList>
            <person name="Zhu H."/>
        </authorList>
    </citation>
    <scope>NUCLEOTIDE SEQUENCE [LARGE SCALE GENOMIC DNA]</scope>
    <source>
        <strain evidence="3 4">K2W22B-5</strain>
    </source>
</reference>
<evidence type="ECO:0000313" key="3">
    <source>
        <dbReference type="EMBL" id="RJF84320.1"/>
    </source>
</evidence>
<evidence type="ECO:0000256" key="2">
    <source>
        <dbReference type="SAM" id="SignalP"/>
    </source>
</evidence>
<organism evidence="3 4">
    <name type="scientific">Azospirillum cavernae</name>
    <dbReference type="NCBI Taxonomy" id="2320860"/>
    <lineage>
        <taxon>Bacteria</taxon>
        <taxon>Pseudomonadati</taxon>
        <taxon>Pseudomonadota</taxon>
        <taxon>Alphaproteobacteria</taxon>
        <taxon>Rhodospirillales</taxon>
        <taxon>Azospirillaceae</taxon>
        <taxon>Azospirillum</taxon>
    </lineage>
</organism>
<dbReference type="NCBIfam" id="TIGR03016">
    <property type="entry name" value="pepcterm_hypo_1"/>
    <property type="match status" value="1"/>
</dbReference>
<dbReference type="AlphaFoldDB" id="A0A418W2R7"/>
<dbReference type="InterPro" id="IPR017467">
    <property type="entry name" value="CHP03016_PEP-CTERM"/>
</dbReference>
<sequence>MARGDRHRIRRLAAVLAALLTMGGKAVAQEALAEEPVALEQGGEQTPTVARAFKPFPTSSVLGAPRLQRPDTPPPTAEAPPPPFQLRLGVAAEEKATDNAHAASGGGKSDLITTITPSVGARYKTRALDLDLAYELGFDRYAVNRDLDGVRHNGLGVLDAALIERVLFLASRFSVTEQAINPTGPATADGQTTPGNRTRVATFSVTPRFEQRFGSWMVGQLSYRHDEVRYDMSGDSRTSADAAAALNGLGLGGVNDSRTDSAKVELRSGEAFSRLLWDYSAQASRQSQGGQILKQDTHDVGVEYRLDDAVGLLGEIGHDSIRGDRIDSAALSGVFYSVGLHWTPSPDTDLRVGVGRRNGDQTLYVLGEHKFSPMTVLRVSSKAGITTDAMAAIEALSAVQRDPNGVYVDPFSGRSANPGASLFTRSNAVYRQIVHSAVLSHANARDTLSAILSLAKQTIVGGLTPSRSGLPATGQGTISTTLSLGLEWTRQISPLTALTLNASKDDVIASNAPGGKSQRYRAGVSLNYQMNPQLNAYASYRFVDWRPEIGTRARENMLMVGIKKRF</sequence>
<name>A0A418W2R7_9PROT</name>
<proteinExistence type="predicted"/>
<keyword evidence="2" id="KW-0732">Signal</keyword>
<feature type="compositionally biased region" description="Pro residues" evidence="1">
    <location>
        <begin position="71"/>
        <end position="84"/>
    </location>
</feature>
<dbReference type="Proteomes" id="UP000283458">
    <property type="component" value="Unassembled WGS sequence"/>
</dbReference>
<protein>
    <submittedName>
        <fullName evidence="3">TIGR03016 family PEP-CTERM system-associated outer membrane protein</fullName>
    </submittedName>
</protein>
<feature type="chain" id="PRO_5019279012" evidence="2">
    <location>
        <begin position="29"/>
        <end position="566"/>
    </location>
</feature>
<dbReference type="EMBL" id="QYUL01000001">
    <property type="protein sequence ID" value="RJF84320.1"/>
    <property type="molecule type" value="Genomic_DNA"/>
</dbReference>